<evidence type="ECO:0000313" key="1">
    <source>
        <dbReference type="EMBL" id="GES83372.1"/>
    </source>
</evidence>
<comment type="caution">
    <text evidence="1">The sequence shown here is derived from an EMBL/GenBank/DDBJ whole genome shotgun (WGS) entry which is preliminary data.</text>
</comment>
<dbReference type="EMBL" id="BLAL01000068">
    <property type="protein sequence ID" value="GES83372.1"/>
    <property type="molecule type" value="Genomic_DNA"/>
</dbReference>
<dbReference type="AlphaFoldDB" id="A0A8H3LCR7"/>
<sequence length="68" mass="7900">MHFTEATQDYKLMVFFIPGFFEDHEGTNETDYGINDRIFVFQTGLKIDDKIPAESGIFKKSPIPEIIR</sequence>
<dbReference type="Proteomes" id="UP000615446">
    <property type="component" value="Unassembled WGS sequence"/>
</dbReference>
<proteinExistence type="predicted"/>
<evidence type="ECO:0000313" key="2">
    <source>
        <dbReference type="Proteomes" id="UP000615446"/>
    </source>
</evidence>
<gene>
    <name evidence="1" type="ORF">RCL2_001053000</name>
</gene>
<protein>
    <submittedName>
        <fullName evidence="1">Uncharacterized protein</fullName>
    </submittedName>
</protein>
<organism evidence="1 2">
    <name type="scientific">Rhizophagus clarus</name>
    <dbReference type="NCBI Taxonomy" id="94130"/>
    <lineage>
        <taxon>Eukaryota</taxon>
        <taxon>Fungi</taxon>
        <taxon>Fungi incertae sedis</taxon>
        <taxon>Mucoromycota</taxon>
        <taxon>Glomeromycotina</taxon>
        <taxon>Glomeromycetes</taxon>
        <taxon>Glomerales</taxon>
        <taxon>Glomeraceae</taxon>
        <taxon>Rhizophagus</taxon>
    </lineage>
</organism>
<accession>A0A8H3LCR7</accession>
<reference evidence="1" key="1">
    <citation type="submission" date="2019-10" db="EMBL/GenBank/DDBJ databases">
        <title>Conservation and host-specific expression of non-tandemly repeated heterogenous ribosome RNA gene in arbuscular mycorrhizal fungi.</title>
        <authorList>
            <person name="Maeda T."/>
            <person name="Kobayashi Y."/>
            <person name="Nakagawa T."/>
            <person name="Ezawa T."/>
            <person name="Yamaguchi K."/>
            <person name="Bino T."/>
            <person name="Nishimoto Y."/>
            <person name="Shigenobu S."/>
            <person name="Kawaguchi M."/>
        </authorList>
    </citation>
    <scope>NUCLEOTIDE SEQUENCE</scope>
    <source>
        <strain evidence="1">HR1</strain>
    </source>
</reference>
<name>A0A8H3LCR7_9GLOM</name>